<dbReference type="AlphaFoldDB" id="A0A916EDR3"/>
<reference evidence="1" key="1">
    <citation type="submission" date="2020-05" db="EMBL/GenBank/DDBJ databases">
        <authorList>
            <person name="Rincon C."/>
            <person name="Sanders R I."/>
            <person name="Robbins C."/>
            <person name="Chaturvedi A."/>
        </authorList>
    </citation>
    <scope>NUCLEOTIDE SEQUENCE</scope>
    <source>
        <strain evidence="1">CHB12</strain>
    </source>
</reference>
<sequence>MYTVDNVLQIYVQWGTVVNPWQKPPERHKTLTQNEMKDKVNWYLDELVGELEQQTGKLVSISTLWQSLVYCEISRKKLHQAAYKRNELLRSTFIAKVERDYKPEQLIFIDEASKDKRSSNEFISW</sequence>
<dbReference type="Proteomes" id="UP000684084">
    <property type="component" value="Unassembled WGS sequence"/>
</dbReference>
<dbReference type="VEuPathDB" id="FungiDB:RhiirFUN_011055"/>
<name>A0A916EDR3_9GLOM</name>
<evidence type="ECO:0000313" key="1">
    <source>
        <dbReference type="EMBL" id="CAB5379810.1"/>
    </source>
</evidence>
<protein>
    <submittedName>
        <fullName evidence="1">Uncharacterized protein</fullName>
    </submittedName>
</protein>
<comment type="caution">
    <text evidence="1">The sequence shown here is derived from an EMBL/GenBank/DDBJ whole genome shotgun (WGS) entry which is preliminary data.</text>
</comment>
<evidence type="ECO:0000313" key="2">
    <source>
        <dbReference type="Proteomes" id="UP000684084"/>
    </source>
</evidence>
<dbReference type="EMBL" id="CAGKOT010000041">
    <property type="protein sequence ID" value="CAB5379810.1"/>
    <property type="molecule type" value="Genomic_DNA"/>
</dbReference>
<dbReference type="OrthoDB" id="2388844at2759"/>
<proteinExistence type="predicted"/>
<accession>A0A916EDR3</accession>
<gene>
    <name evidence="1" type="ORF">CHRIB12_LOCUS16800</name>
</gene>
<organism evidence="1 2">
    <name type="scientific">Rhizophagus irregularis</name>
    <dbReference type="NCBI Taxonomy" id="588596"/>
    <lineage>
        <taxon>Eukaryota</taxon>
        <taxon>Fungi</taxon>
        <taxon>Fungi incertae sedis</taxon>
        <taxon>Mucoromycota</taxon>
        <taxon>Glomeromycotina</taxon>
        <taxon>Glomeromycetes</taxon>
        <taxon>Glomerales</taxon>
        <taxon>Glomeraceae</taxon>
        <taxon>Rhizophagus</taxon>
    </lineage>
</organism>